<keyword evidence="6 9" id="KW-0862">Zinc</keyword>
<dbReference type="EC" id="3.4.11.-" evidence="11"/>
<keyword evidence="16" id="KW-1185">Reference proteome</keyword>
<dbReference type="SUPFAM" id="SSF55486">
    <property type="entry name" value="Metalloproteases ('zincins'), catalytic domain"/>
    <property type="match status" value="1"/>
</dbReference>
<keyword evidence="2 11" id="KW-0031">Aminopeptidase</keyword>
<sequence>MSSTDYRLPTNVAPSHYDLTIRTDLDTLKFFGAVEIDLQINEETSQIVLNALDLTIGDVSIVTTENQVLIPTTQSLDKEKERATFQFPAKIPAGSTAKLHIKFEADLTQNLSGYYKSSWKDKEGKVSYYALTQFEPTAARRAFPCWDEPALKATFTMKMISLHDTVSLFNTSASSEESYDTTADLYGLFSSATADQKAQQWKISQFEATPKMSTYIVAYANGRLESLQTTYTSPLTGKTIPLRVYATTQNISQCQYVLDVTAKVLGVYEKVFDIAYPLPKLDTVVADDFDAGAMENWGLIIGRAAAYCIDPEKGSLKDKQRVMGIQSHEVAHMWFGNITTMEWWTYLYLNEGFASLMGEAIIPICCLVQRWSNKIVRLWPEWKMFSHFVALHINSAFNLDSLLSAHPVEVDCPDANKIGQIFDALSYSKAASVLRMLSDFVGEDQFLKGVSVYLKDHLYGNSVTKDLWKGISTATGVDVAEIMDTYITKAGYPVIQVTETANEIHVRQDRFLKTGIAAGGDNETIWHVPLNIRTVSPSGEVKTDKVVLQQREANFVVNTKLPFKLNGSSTGYFRVLYTPERFDAIAAELANPDSPFDESDRLGLLQDVAAFARAGLLSFGNALSTMSKFKPCREYLPWSVISTDWSRMTSLWWENPRVHELLSAFGRDLFKALVVELGYESSPSDSPDTALLRESAVLQSLQAGMKKLKSRFDQYTKTGDYASIPLDLEEAILVAAVRHGGPAEYDAVQRIVENPRSAKSQLKALLCSTEDPVLIQKTFDYMLEGAKDQDVLYFFRALGQNRMTRRKLVEVFKDKYDDLYARFKAGFGLSLLVKMAFDNLSTSKDYEETQKFFLTKDTTMYSMNVSQCLDSIKANTQCIEQCTAELLGYLEGWNAQSANDDGARYAKKRRTE</sequence>
<dbReference type="Gene3D" id="1.10.390.10">
    <property type="entry name" value="Neutral Protease Domain 2"/>
    <property type="match status" value="1"/>
</dbReference>
<dbReference type="GO" id="GO:0042277">
    <property type="term" value="F:peptide binding"/>
    <property type="evidence" value="ECO:0007669"/>
    <property type="project" value="TreeGrafter"/>
</dbReference>
<dbReference type="Gene3D" id="2.60.40.1910">
    <property type="match status" value="1"/>
</dbReference>
<feature type="binding site" evidence="9">
    <location>
        <position position="332"/>
    </location>
    <ligand>
        <name>Zn(2+)</name>
        <dbReference type="ChEBI" id="CHEBI:29105"/>
        <note>catalytic</note>
    </ligand>
</feature>
<evidence type="ECO:0000256" key="11">
    <source>
        <dbReference type="RuleBase" id="RU364040"/>
    </source>
</evidence>
<protein>
    <recommendedName>
        <fullName evidence="11">Aminopeptidase</fullName>
        <ecNumber evidence="11">3.4.11.-</ecNumber>
    </recommendedName>
</protein>
<evidence type="ECO:0000256" key="7">
    <source>
        <dbReference type="ARBA" id="ARBA00023049"/>
    </source>
</evidence>
<dbReference type="FunFam" id="1.10.390.10:FF:000006">
    <property type="entry name" value="Puromycin-sensitive aminopeptidase"/>
    <property type="match status" value="1"/>
</dbReference>
<keyword evidence="7 11" id="KW-0482">Metalloprotease</keyword>
<evidence type="ECO:0000259" key="12">
    <source>
        <dbReference type="Pfam" id="PF01433"/>
    </source>
</evidence>
<dbReference type="GO" id="GO:0008270">
    <property type="term" value="F:zinc ion binding"/>
    <property type="evidence" value="ECO:0007669"/>
    <property type="project" value="UniProtKB-UniRule"/>
</dbReference>
<dbReference type="PANTHER" id="PTHR11533">
    <property type="entry name" value="PROTEASE M1 ZINC METALLOPROTEASE"/>
    <property type="match status" value="1"/>
</dbReference>
<dbReference type="AlphaFoldDB" id="A0AAW0D4E6"/>
<evidence type="ECO:0000256" key="4">
    <source>
        <dbReference type="ARBA" id="ARBA00022723"/>
    </source>
</evidence>
<dbReference type="InterPro" id="IPR042097">
    <property type="entry name" value="Aminopeptidase_N-like_N_sf"/>
</dbReference>
<feature type="binding site" evidence="9">
    <location>
        <position position="351"/>
    </location>
    <ligand>
        <name>Zn(2+)</name>
        <dbReference type="ChEBI" id="CHEBI:29105"/>
        <note>catalytic</note>
    </ligand>
</feature>
<dbReference type="InterPro" id="IPR027268">
    <property type="entry name" value="Peptidase_M4/M1_CTD_sf"/>
</dbReference>
<gene>
    <name evidence="15" type="primary">APE2_3</name>
    <name evidence="15" type="ORF">VNI00_006562</name>
</gene>
<dbReference type="InterPro" id="IPR014782">
    <property type="entry name" value="Peptidase_M1_dom"/>
</dbReference>
<keyword evidence="4 9" id="KW-0479">Metal-binding</keyword>
<dbReference type="InterPro" id="IPR001930">
    <property type="entry name" value="Peptidase_M1"/>
</dbReference>
<evidence type="ECO:0000259" key="14">
    <source>
        <dbReference type="Pfam" id="PF17900"/>
    </source>
</evidence>
<evidence type="ECO:0000256" key="5">
    <source>
        <dbReference type="ARBA" id="ARBA00022801"/>
    </source>
</evidence>
<evidence type="ECO:0000256" key="8">
    <source>
        <dbReference type="PIRSR" id="PIRSR634016-1"/>
    </source>
</evidence>
<keyword evidence="3 11" id="KW-0645">Protease</keyword>
<feature type="binding site" evidence="9">
    <location>
        <position position="328"/>
    </location>
    <ligand>
        <name>Zn(2+)</name>
        <dbReference type="ChEBI" id="CHEBI:29105"/>
        <note>catalytic</note>
    </ligand>
</feature>
<feature type="domain" description="Aminopeptidase N-like N-terminal" evidence="14">
    <location>
        <begin position="14"/>
        <end position="216"/>
    </location>
</feature>
<dbReference type="Pfam" id="PF01433">
    <property type="entry name" value="Peptidase_M1"/>
    <property type="match status" value="1"/>
</dbReference>
<dbReference type="EMBL" id="JAYKXP010000020">
    <property type="protein sequence ID" value="KAK7047331.1"/>
    <property type="molecule type" value="Genomic_DNA"/>
</dbReference>
<comment type="cofactor">
    <cofactor evidence="9 11">
        <name>Zn(2+)</name>
        <dbReference type="ChEBI" id="CHEBI:29105"/>
    </cofactor>
    <text evidence="9 11">Binds 1 zinc ion per subunit.</text>
</comment>
<evidence type="ECO:0000313" key="15">
    <source>
        <dbReference type="EMBL" id="KAK7047331.1"/>
    </source>
</evidence>
<evidence type="ECO:0000256" key="3">
    <source>
        <dbReference type="ARBA" id="ARBA00022670"/>
    </source>
</evidence>
<dbReference type="PANTHER" id="PTHR11533:SF174">
    <property type="entry name" value="PUROMYCIN-SENSITIVE AMINOPEPTIDASE-RELATED"/>
    <property type="match status" value="1"/>
</dbReference>
<feature type="domain" description="Peptidase M1 membrane alanine aminopeptidase" evidence="12">
    <location>
        <begin position="256"/>
        <end position="486"/>
    </location>
</feature>
<comment type="similarity">
    <text evidence="1 11">Belongs to the peptidase M1 family.</text>
</comment>
<evidence type="ECO:0000313" key="16">
    <source>
        <dbReference type="Proteomes" id="UP001383192"/>
    </source>
</evidence>
<dbReference type="GO" id="GO:0005615">
    <property type="term" value="C:extracellular space"/>
    <property type="evidence" value="ECO:0007669"/>
    <property type="project" value="TreeGrafter"/>
</dbReference>
<evidence type="ECO:0000256" key="10">
    <source>
        <dbReference type="PIRSR" id="PIRSR634016-4"/>
    </source>
</evidence>
<dbReference type="GO" id="GO:0016020">
    <property type="term" value="C:membrane"/>
    <property type="evidence" value="ECO:0007669"/>
    <property type="project" value="TreeGrafter"/>
</dbReference>
<keyword evidence="5 11" id="KW-0378">Hydrolase</keyword>
<dbReference type="GO" id="GO:0043171">
    <property type="term" value="P:peptide catabolic process"/>
    <property type="evidence" value="ECO:0007669"/>
    <property type="project" value="TreeGrafter"/>
</dbReference>
<evidence type="ECO:0000256" key="2">
    <source>
        <dbReference type="ARBA" id="ARBA00022438"/>
    </source>
</evidence>
<dbReference type="InterPro" id="IPR024571">
    <property type="entry name" value="ERAP1-like_C_dom"/>
</dbReference>
<dbReference type="Pfam" id="PF11838">
    <property type="entry name" value="ERAP1_C"/>
    <property type="match status" value="1"/>
</dbReference>
<evidence type="ECO:0000256" key="1">
    <source>
        <dbReference type="ARBA" id="ARBA00010136"/>
    </source>
</evidence>
<dbReference type="Pfam" id="PF17900">
    <property type="entry name" value="Peptidase_M1_N"/>
    <property type="match status" value="1"/>
</dbReference>
<evidence type="ECO:0000259" key="13">
    <source>
        <dbReference type="Pfam" id="PF11838"/>
    </source>
</evidence>
<comment type="caution">
    <text evidence="15">The sequence shown here is derived from an EMBL/GenBank/DDBJ whole genome shotgun (WGS) entry which is preliminary data.</text>
</comment>
<dbReference type="CDD" id="cd09601">
    <property type="entry name" value="M1_APN-Q_like"/>
    <property type="match status" value="1"/>
</dbReference>
<dbReference type="GO" id="GO:0070006">
    <property type="term" value="F:metalloaminopeptidase activity"/>
    <property type="evidence" value="ECO:0007669"/>
    <property type="project" value="TreeGrafter"/>
</dbReference>
<dbReference type="InterPro" id="IPR034016">
    <property type="entry name" value="M1_APN-typ"/>
</dbReference>
<dbReference type="Gene3D" id="2.60.40.1730">
    <property type="entry name" value="tricorn interacting facor f3 domain"/>
    <property type="match status" value="1"/>
</dbReference>
<accession>A0AAW0D4E6</accession>
<proteinExistence type="inferred from homology"/>
<dbReference type="GO" id="GO:0005737">
    <property type="term" value="C:cytoplasm"/>
    <property type="evidence" value="ECO:0007669"/>
    <property type="project" value="TreeGrafter"/>
</dbReference>
<name>A0AAW0D4E6_9AGAR</name>
<feature type="domain" description="ERAP1-like C-terminal" evidence="13">
    <location>
        <begin position="563"/>
        <end position="874"/>
    </location>
</feature>
<dbReference type="GO" id="GO:0006508">
    <property type="term" value="P:proteolysis"/>
    <property type="evidence" value="ECO:0007669"/>
    <property type="project" value="UniProtKB-KW"/>
</dbReference>
<dbReference type="InterPro" id="IPR050344">
    <property type="entry name" value="Peptidase_M1_aminopeptidases"/>
</dbReference>
<organism evidence="15 16">
    <name type="scientific">Paramarasmius palmivorus</name>
    <dbReference type="NCBI Taxonomy" id="297713"/>
    <lineage>
        <taxon>Eukaryota</taxon>
        <taxon>Fungi</taxon>
        <taxon>Dikarya</taxon>
        <taxon>Basidiomycota</taxon>
        <taxon>Agaricomycotina</taxon>
        <taxon>Agaricomycetes</taxon>
        <taxon>Agaricomycetidae</taxon>
        <taxon>Agaricales</taxon>
        <taxon>Marasmiineae</taxon>
        <taxon>Marasmiaceae</taxon>
        <taxon>Paramarasmius</taxon>
    </lineage>
</organism>
<dbReference type="PRINTS" id="PR00756">
    <property type="entry name" value="ALADIPTASE"/>
</dbReference>
<evidence type="ECO:0000256" key="6">
    <source>
        <dbReference type="ARBA" id="ARBA00022833"/>
    </source>
</evidence>
<dbReference type="InterPro" id="IPR045357">
    <property type="entry name" value="Aminopeptidase_N-like_N"/>
</dbReference>
<evidence type="ECO:0000256" key="9">
    <source>
        <dbReference type="PIRSR" id="PIRSR634016-3"/>
    </source>
</evidence>
<dbReference type="Proteomes" id="UP001383192">
    <property type="component" value="Unassembled WGS sequence"/>
</dbReference>
<reference evidence="15 16" key="1">
    <citation type="submission" date="2024-01" db="EMBL/GenBank/DDBJ databases">
        <title>A draft genome for a cacao thread blight-causing isolate of Paramarasmius palmivorus.</title>
        <authorList>
            <person name="Baruah I.K."/>
            <person name="Bukari Y."/>
            <person name="Amoako-Attah I."/>
            <person name="Meinhardt L.W."/>
            <person name="Bailey B.A."/>
            <person name="Cohen S.P."/>
        </authorList>
    </citation>
    <scope>NUCLEOTIDE SEQUENCE [LARGE SCALE GENOMIC DNA]</scope>
    <source>
        <strain evidence="15 16">GH-12</strain>
    </source>
</reference>
<feature type="site" description="Transition state stabilizer" evidence="10">
    <location>
        <position position="427"/>
    </location>
</feature>
<dbReference type="Gene3D" id="1.25.50.20">
    <property type="match status" value="1"/>
</dbReference>
<dbReference type="SUPFAM" id="SSF63737">
    <property type="entry name" value="Leukotriene A4 hydrolase N-terminal domain"/>
    <property type="match status" value="1"/>
</dbReference>
<feature type="active site" description="Proton acceptor" evidence="8">
    <location>
        <position position="329"/>
    </location>
</feature>